<reference evidence="2" key="1">
    <citation type="journal article" date="2011" name="Genome Res.">
        <title>Phylogeny-wide analysis of social amoeba genomes highlights ancient origins for complex intercellular communication.</title>
        <authorList>
            <person name="Heidel A.J."/>
            <person name="Lawal H.M."/>
            <person name="Felder M."/>
            <person name="Schilde C."/>
            <person name="Helps N.R."/>
            <person name="Tunggal B."/>
            <person name="Rivero F."/>
            <person name="John U."/>
            <person name="Schleicher M."/>
            <person name="Eichinger L."/>
            <person name="Platzer M."/>
            <person name="Noegel A.A."/>
            <person name="Schaap P."/>
            <person name="Gloeckner G."/>
        </authorList>
    </citation>
    <scope>NUCLEOTIDE SEQUENCE [LARGE SCALE GENOMIC DNA]</scope>
    <source>
        <strain evidence="2">SH3</strain>
    </source>
</reference>
<organism evidence="1 2">
    <name type="scientific">Cavenderia fasciculata</name>
    <name type="common">Slime mold</name>
    <name type="synonym">Dictyostelium fasciculatum</name>
    <dbReference type="NCBI Taxonomy" id="261658"/>
    <lineage>
        <taxon>Eukaryota</taxon>
        <taxon>Amoebozoa</taxon>
        <taxon>Evosea</taxon>
        <taxon>Eumycetozoa</taxon>
        <taxon>Dictyostelia</taxon>
        <taxon>Acytosteliales</taxon>
        <taxon>Cavenderiaceae</taxon>
        <taxon>Cavenderia</taxon>
    </lineage>
</organism>
<dbReference type="AlphaFoldDB" id="F4PPG1"/>
<dbReference type="InterPro" id="IPR002110">
    <property type="entry name" value="Ankyrin_rpt"/>
</dbReference>
<sequence>MEDTNTNSNSSISINNQVKKNDDRVTELVFRVFRNRVLYKHVISFIAKIGVVQRYPTSRYEELSDKSVCYLRYCHSDDLVARENYKMNKQGKGNYGREFDELVYQQQQRSFNMFKYKIFHDNDPHRIVIYYVTIPLLLRHCKQVGVLERMYQLVPYHFKVTNRTSDGSGPSPNDYILNNIVIGGSLECLRYAIETIGIQPNNKTLQVACENGRLDMVVWLVDTFPHALELTDAAIEDAALNAHVSIISYVLDTKKMTKPFTTRALYNIAHSGSINHTKLLLDFNISNNNNGQTVDSFQQFYLMQSAVSSGSIGMVELIHSYFGNQLIESGALDRETVEMARGQDSFAIVNFLIETYGIQISPDTITTFAVGGRLDEIKYFHDNNLCMGPWLTETMDLAAKNGCLNVVEWLHCNRTEGCSSGAMYYAALSGHLSVVQYLYHHYPGAVHADAVNNACIGGHLEIVKLLTSSPDRRPALLSRQILSHTVEGGTTAHFDVIQYLVLEGLVPKMTNRNSGDFFKEACHFDQVAILQYFHQQGLPGLDDPMLFEYACSKPALKCAKFLYDHNQINFPSCLEWATGTTPIQRYHL</sequence>
<dbReference type="InterPro" id="IPR036770">
    <property type="entry name" value="Ankyrin_rpt-contain_sf"/>
</dbReference>
<keyword evidence="2" id="KW-1185">Reference proteome</keyword>
<dbReference type="Gene3D" id="1.25.40.20">
    <property type="entry name" value="Ankyrin repeat-containing domain"/>
    <property type="match status" value="2"/>
</dbReference>
<dbReference type="SUPFAM" id="SSF48403">
    <property type="entry name" value="Ankyrin repeat"/>
    <property type="match status" value="1"/>
</dbReference>
<proteinExistence type="predicted"/>
<dbReference type="GeneID" id="14874755"/>
<dbReference type="InterPro" id="IPR052050">
    <property type="entry name" value="SecEffector_AnkRepeat"/>
</dbReference>
<evidence type="ECO:0000313" key="1">
    <source>
        <dbReference type="EMBL" id="EGG22274.1"/>
    </source>
</evidence>
<dbReference type="RefSeq" id="XP_004360125.1">
    <property type="nucleotide sequence ID" value="XM_004360068.1"/>
</dbReference>
<dbReference type="OrthoDB" id="76773at2759"/>
<protein>
    <recommendedName>
        <fullName evidence="3">Ankyrin repeat-containing protein</fullName>
    </recommendedName>
</protein>
<dbReference type="PANTHER" id="PTHR46586:SF3">
    <property type="entry name" value="ANKYRIN REPEAT-CONTAINING PROTEIN"/>
    <property type="match status" value="1"/>
</dbReference>
<name>F4PPG1_CACFS</name>
<dbReference type="Proteomes" id="UP000007797">
    <property type="component" value="Unassembled WGS sequence"/>
</dbReference>
<dbReference type="EMBL" id="GL883009">
    <property type="protein sequence ID" value="EGG22274.1"/>
    <property type="molecule type" value="Genomic_DNA"/>
</dbReference>
<gene>
    <name evidence="1" type="ORF">DFA_04392</name>
</gene>
<evidence type="ECO:0000313" key="2">
    <source>
        <dbReference type="Proteomes" id="UP000007797"/>
    </source>
</evidence>
<dbReference type="Pfam" id="PF13637">
    <property type="entry name" value="Ank_4"/>
    <property type="match status" value="1"/>
</dbReference>
<accession>F4PPG1</accession>
<evidence type="ECO:0008006" key="3">
    <source>
        <dbReference type="Google" id="ProtNLM"/>
    </source>
</evidence>
<dbReference type="KEGG" id="dfa:DFA_04392"/>
<dbReference type="PANTHER" id="PTHR46586">
    <property type="entry name" value="ANKYRIN REPEAT-CONTAINING PROTEIN"/>
    <property type="match status" value="1"/>
</dbReference>